<dbReference type="GO" id="GO:0055085">
    <property type="term" value="P:transmembrane transport"/>
    <property type="evidence" value="ECO:0007669"/>
    <property type="project" value="InterPro"/>
</dbReference>
<keyword evidence="8" id="KW-1133">Transmembrane helix</keyword>
<evidence type="ECO:0000313" key="12">
    <source>
        <dbReference type="EMBL" id="VFJ68767.1"/>
    </source>
</evidence>
<dbReference type="PANTHER" id="PTHR33446:SF2">
    <property type="entry name" value="PROTEIN TONB"/>
    <property type="match status" value="1"/>
</dbReference>
<reference evidence="12" key="1">
    <citation type="submission" date="2019-02" db="EMBL/GenBank/DDBJ databases">
        <authorList>
            <person name="Gruber-Vodicka R. H."/>
            <person name="Seah K. B. B."/>
        </authorList>
    </citation>
    <scope>NUCLEOTIDE SEQUENCE</scope>
    <source>
        <strain evidence="12">BECK_BZ131</strain>
    </source>
</reference>
<feature type="compositionally biased region" description="Basic residues" evidence="10">
    <location>
        <begin position="82"/>
        <end position="91"/>
    </location>
</feature>
<keyword evidence="6" id="KW-0812">Transmembrane</keyword>
<dbReference type="InterPro" id="IPR037682">
    <property type="entry name" value="TonB_C"/>
</dbReference>
<dbReference type="InterPro" id="IPR006260">
    <property type="entry name" value="TonB/TolA_C"/>
</dbReference>
<evidence type="ECO:0000256" key="2">
    <source>
        <dbReference type="ARBA" id="ARBA00006555"/>
    </source>
</evidence>
<dbReference type="SUPFAM" id="SSF74653">
    <property type="entry name" value="TolA/TonB C-terminal domain"/>
    <property type="match status" value="1"/>
</dbReference>
<dbReference type="EMBL" id="CAADFE010000016">
    <property type="protein sequence ID" value="VFJ68767.1"/>
    <property type="molecule type" value="Genomic_DNA"/>
</dbReference>
<dbReference type="PROSITE" id="PS52015">
    <property type="entry name" value="TONB_CTD"/>
    <property type="match status" value="1"/>
</dbReference>
<evidence type="ECO:0000256" key="6">
    <source>
        <dbReference type="ARBA" id="ARBA00022692"/>
    </source>
</evidence>
<dbReference type="InterPro" id="IPR051045">
    <property type="entry name" value="TonB-dependent_transducer"/>
</dbReference>
<evidence type="ECO:0000256" key="1">
    <source>
        <dbReference type="ARBA" id="ARBA00004383"/>
    </source>
</evidence>
<organism evidence="12">
    <name type="scientific">Candidatus Kentrum sp. FW</name>
    <dbReference type="NCBI Taxonomy" id="2126338"/>
    <lineage>
        <taxon>Bacteria</taxon>
        <taxon>Pseudomonadati</taxon>
        <taxon>Pseudomonadota</taxon>
        <taxon>Gammaproteobacteria</taxon>
        <taxon>Candidatus Kentrum</taxon>
    </lineage>
</organism>
<feature type="domain" description="TonB C-terminal" evidence="11">
    <location>
        <begin position="140"/>
        <end position="232"/>
    </location>
</feature>
<evidence type="ECO:0000256" key="5">
    <source>
        <dbReference type="ARBA" id="ARBA00022519"/>
    </source>
</evidence>
<dbReference type="GO" id="GO:0031992">
    <property type="term" value="F:energy transducer activity"/>
    <property type="evidence" value="ECO:0007669"/>
    <property type="project" value="TreeGrafter"/>
</dbReference>
<keyword evidence="9" id="KW-0472">Membrane</keyword>
<dbReference type="NCBIfam" id="TIGR01352">
    <property type="entry name" value="tonB_Cterm"/>
    <property type="match status" value="1"/>
</dbReference>
<accession>A0A450TLY1</accession>
<keyword evidence="5" id="KW-0997">Cell inner membrane</keyword>
<dbReference type="Gene3D" id="3.30.1150.10">
    <property type="match status" value="1"/>
</dbReference>
<keyword evidence="4" id="KW-1003">Cell membrane</keyword>
<comment type="similarity">
    <text evidence="2">Belongs to the TonB family.</text>
</comment>
<evidence type="ECO:0000256" key="8">
    <source>
        <dbReference type="ARBA" id="ARBA00022989"/>
    </source>
</evidence>
<dbReference type="PANTHER" id="PTHR33446">
    <property type="entry name" value="PROTEIN TONB-RELATED"/>
    <property type="match status" value="1"/>
</dbReference>
<dbReference type="GO" id="GO:0015031">
    <property type="term" value="P:protein transport"/>
    <property type="evidence" value="ECO:0007669"/>
    <property type="project" value="UniProtKB-KW"/>
</dbReference>
<proteinExistence type="inferred from homology"/>
<dbReference type="AlphaFoldDB" id="A0A450TLY1"/>
<comment type="subcellular location">
    <subcellularLocation>
        <location evidence="1">Cell inner membrane</location>
        <topology evidence="1">Single-pass membrane protein</topology>
        <orientation evidence="1">Periplasmic side</orientation>
    </subcellularLocation>
</comment>
<evidence type="ECO:0000259" key="11">
    <source>
        <dbReference type="PROSITE" id="PS52015"/>
    </source>
</evidence>
<evidence type="ECO:0000256" key="7">
    <source>
        <dbReference type="ARBA" id="ARBA00022927"/>
    </source>
</evidence>
<evidence type="ECO:0000256" key="10">
    <source>
        <dbReference type="SAM" id="MobiDB-lite"/>
    </source>
</evidence>
<dbReference type="GO" id="GO:0098797">
    <property type="term" value="C:plasma membrane protein complex"/>
    <property type="evidence" value="ECO:0007669"/>
    <property type="project" value="TreeGrafter"/>
</dbReference>
<gene>
    <name evidence="12" type="ORF">BECKFW1821C_GA0114237_10163</name>
</gene>
<feature type="compositionally biased region" description="Polar residues" evidence="10">
    <location>
        <begin position="103"/>
        <end position="121"/>
    </location>
</feature>
<sequence length="232" mass="25511">MTYLQSRAGNKQNKSLLVGLLISSLLHVVIAVATAIMPSLKPGSAGARQLSVTLVPNMEKPAPQQFRQVPPPASIKTVGKTANRKKPKKTKTIPETKPLPQSWPETTPVSASPLSGASSIANKPDKTPGAQSAIITREQHYLATLRERIEREKFYPPVSRRRGEKGQVVVGFVIRKDGRLTDLTIIRSSGIRRLDNAASRTLRGISPFEPIPEILGRRKWALSVPIIYEMEK</sequence>
<evidence type="ECO:0000256" key="4">
    <source>
        <dbReference type="ARBA" id="ARBA00022475"/>
    </source>
</evidence>
<feature type="region of interest" description="Disordered" evidence="10">
    <location>
        <begin position="62"/>
        <end position="133"/>
    </location>
</feature>
<name>A0A450TLY1_9GAMM</name>
<keyword evidence="3" id="KW-0813">Transport</keyword>
<keyword evidence="7" id="KW-0653">Protein transport</keyword>
<dbReference type="Pfam" id="PF03544">
    <property type="entry name" value="TonB_C"/>
    <property type="match status" value="1"/>
</dbReference>
<evidence type="ECO:0000256" key="9">
    <source>
        <dbReference type="ARBA" id="ARBA00023136"/>
    </source>
</evidence>
<protein>
    <submittedName>
        <fullName evidence="12">TonB family C-terminal domain-containing protein</fullName>
    </submittedName>
</protein>
<evidence type="ECO:0000256" key="3">
    <source>
        <dbReference type="ARBA" id="ARBA00022448"/>
    </source>
</evidence>